<dbReference type="EC" id="3.2.2.22" evidence="1"/>
<proteinExistence type="inferred from homology"/>
<dbReference type="PANTHER" id="PTHR33453:SF34">
    <property type="entry name" value="RIBOSOME-INACTIVATING PROTEIN"/>
    <property type="match status" value="1"/>
</dbReference>
<dbReference type="InterPro" id="IPR001574">
    <property type="entry name" value="Ribosome_inactivat_prot"/>
</dbReference>
<dbReference type="Proteomes" id="UP001472677">
    <property type="component" value="Unassembled WGS sequence"/>
</dbReference>
<dbReference type="PANTHER" id="PTHR33453">
    <property type="match status" value="1"/>
</dbReference>
<keyword evidence="1" id="KW-0611">Plant defense</keyword>
<comment type="catalytic activity">
    <reaction evidence="1">
        <text>Endohydrolysis of the N-glycosidic bond at one specific adenosine on the 28S rRNA.</text>
        <dbReference type="EC" id="3.2.2.22"/>
    </reaction>
</comment>
<accession>A0ABR2BNG4</accession>
<reference evidence="2 3" key="1">
    <citation type="journal article" date="2024" name="G3 (Bethesda)">
        <title>Genome assembly of Hibiscus sabdariffa L. provides insights into metabolisms of medicinal natural products.</title>
        <authorList>
            <person name="Kim T."/>
        </authorList>
    </citation>
    <scope>NUCLEOTIDE SEQUENCE [LARGE SCALE GENOMIC DNA]</scope>
    <source>
        <strain evidence="2">TK-2024</strain>
        <tissue evidence="2">Old leaves</tissue>
    </source>
</reference>
<dbReference type="Gene3D" id="3.40.420.10">
    <property type="entry name" value="Ricin (A subunit), domain 1"/>
    <property type="match status" value="1"/>
</dbReference>
<dbReference type="InterPro" id="IPR016139">
    <property type="entry name" value="Ribosome_inactivat_prot_sub2"/>
</dbReference>
<keyword evidence="1" id="KW-0800">Toxin</keyword>
<comment type="caution">
    <text evidence="2">The sequence shown here is derived from an EMBL/GenBank/DDBJ whole genome shotgun (WGS) entry which is preliminary data.</text>
</comment>
<protein>
    <recommendedName>
        <fullName evidence="1">rRNA N-glycosylase</fullName>
        <ecNumber evidence="1">3.2.2.22</ecNumber>
    </recommendedName>
</protein>
<comment type="similarity">
    <text evidence="1">Belongs to the ribosome-inactivating protein family.</text>
</comment>
<dbReference type="PRINTS" id="PR00396">
    <property type="entry name" value="SHIGARICIN"/>
</dbReference>
<organism evidence="2 3">
    <name type="scientific">Hibiscus sabdariffa</name>
    <name type="common">roselle</name>
    <dbReference type="NCBI Taxonomy" id="183260"/>
    <lineage>
        <taxon>Eukaryota</taxon>
        <taxon>Viridiplantae</taxon>
        <taxon>Streptophyta</taxon>
        <taxon>Embryophyta</taxon>
        <taxon>Tracheophyta</taxon>
        <taxon>Spermatophyta</taxon>
        <taxon>Magnoliopsida</taxon>
        <taxon>eudicotyledons</taxon>
        <taxon>Gunneridae</taxon>
        <taxon>Pentapetalae</taxon>
        <taxon>rosids</taxon>
        <taxon>malvids</taxon>
        <taxon>Malvales</taxon>
        <taxon>Malvaceae</taxon>
        <taxon>Malvoideae</taxon>
        <taxon>Hibiscus</taxon>
    </lineage>
</organism>
<name>A0ABR2BNG4_9ROSI</name>
<dbReference type="SUPFAM" id="SSF56371">
    <property type="entry name" value="Ribosome inactivating proteins (RIP)"/>
    <property type="match status" value="1"/>
</dbReference>
<sequence>MEGPQSANLVSTVEAQNAVYKVTFGAAYATQRTYGVFIKDLINALIVHGSASHGIPVLPSTTDLQPTNIKRYAVVQVSNKNRNVSFVIDATTVYILGYRPGAGTTSYFFNDVPQAVRNLFFQGTVRTDLNFDGSYGTLEGKAGAKRDQIPLGFDELRQQIENLNDYTHLPGDAKQIAHALIVCIEMISEAARLKVIQQQLAALAPVVEGGQGKSLYDSKDLGLIAGFENGWKKLGKAIQNADSGGIFRPSVTINHITYSNVDSVRPLIALLKKVTNNTNSTTFVLDQAIDVGCSSESEHESEGTYMQ</sequence>
<dbReference type="InterPro" id="IPR036041">
    <property type="entry name" value="Ribosome-inact_prot_sf"/>
</dbReference>
<dbReference type="Gene3D" id="4.10.470.10">
    <property type="entry name" value="Ricin (A Subunit), domain 2"/>
    <property type="match status" value="1"/>
</dbReference>
<dbReference type="InterPro" id="IPR016138">
    <property type="entry name" value="Ribosome_inactivat_prot_sub1"/>
</dbReference>
<keyword evidence="1" id="KW-0652">Protein synthesis inhibitor</keyword>
<evidence type="ECO:0000256" key="1">
    <source>
        <dbReference type="RuleBase" id="RU004915"/>
    </source>
</evidence>
<dbReference type="Pfam" id="PF00161">
    <property type="entry name" value="RIP"/>
    <property type="match status" value="1"/>
</dbReference>
<evidence type="ECO:0000313" key="3">
    <source>
        <dbReference type="Proteomes" id="UP001472677"/>
    </source>
</evidence>
<gene>
    <name evidence="2" type="ORF">V6N12_025222</name>
</gene>
<evidence type="ECO:0000313" key="2">
    <source>
        <dbReference type="EMBL" id="KAK8508120.1"/>
    </source>
</evidence>
<keyword evidence="3" id="KW-1185">Reference proteome</keyword>
<dbReference type="EMBL" id="JBBPBM010000104">
    <property type="protein sequence ID" value="KAK8508120.1"/>
    <property type="molecule type" value="Genomic_DNA"/>
</dbReference>
<dbReference type="InterPro" id="IPR017989">
    <property type="entry name" value="Ribosome_inactivat_1/2"/>
</dbReference>
<keyword evidence="1" id="KW-0378">Hydrolase</keyword>